<feature type="domain" description="Pericentrin/AKAP-450 centrosomal targeting" evidence="17">
    <location>
        <begin position="2799"/>
        <end position="2871"/>
    </location>
</feature>
<feature type="region of interest" description="Disordered" evidence="16">
    <location>
        <begin position="246"/>
        <end position="396"/>
    </location>
</feature>
<keyword evidence="10 15" id="KW-0175">Coiled coil</keyword>
<feature type="region of interest" description="Disordered" evidence="16">
    <location>
        <begin position="157"/>
        <end position="218"/>
    </location>
</feature>
<feature type="compositionally biased region" description="Polar residues" evidence="16">
    <location>
        <begin position="1446"/>
        <end position="1465"/>
    </location>
</feature>
<dbReference type="InterPro" id="IPR019528">
    <property type="entry name" value="PACT_domain"/>
</dbReference>
<feature type="compositionally biased region" description="Basic and acidic residues" evidence="16">
    <location>
        <begin position="360"/>
        <end position="370"/>
    </location>
</feature>
<feature type="region of interest" description="Disordered" evidence="16">
    <location>
        <begin position="910"/>
        <end position="979"/>
    </location>
</feature>
<dbReference type="Pfam" id="PF02949">
    <property type="entry name" value="7tm_6"/>
    <property type="match status" value="1"/>
</dbReference>
<dbReference type="PANTHER" id="PTHR44981">
    <property type="entry name" value="PERICENTRIN-LIKE PROTEIN, ISOFORM F"/>
    <property type="match status" value="1"/>
</dbReference>
<keyword evidence="6" id="KW-0716">Sensory transduction</keyword>
<feature type="region of interest" description="Disordered" evidence="16">
    <location>
        <begin position="648"/>
        <end position="668"/>
    </location>
</feature>
<dbReference type="GO" id="GO:0007165">
    <property type="term" value="P:signal transduction"/>
    <property type="evidence" value="ECO:0007669"/>
    <property type="project" value="UniProtKB-KW"/>
</dbReference>
<feature type="compositionally biased region" description="Polar residues" evidence="16">
    <location>
        <begin position="2062"/>
        <end position="2071"/>
    </location>
</feature>
<keyword evidence="3" id="KW-1003">Cell membrane</keyword>
<feature type="region of interest" description="Disordered" evidence="16">
    <location>
        <begin position="2411"/>
        <end position="2439"/>
    </location>
</feature>
<dbReference type="Gene3D" id="1.20.5.170">
    <property type="match status" value="1"/>
</dbReference>
<feature type="compositionally biased region" description="Basic and acidic residues" evidence="16">
    <location>
        <begin position="2545"/>
        <end position="2558"/>
    </location>
</feature>
<dbReference type="HOGENOM" id="CLU_226535_0_0_1"/>
<feature type="compositionally biased region" description="Polar residues" evidence="16">
    <location>
        <begin position="916"/>
        <end position="925"/>
    </location>
</feature>
<keyword evidence="11" id="KW-0472">Membrane</keyword>
<dbReference type="InterPro" id="IPR004117">
    <property type="entry name" value="7tm6_olfct_rcpt"/>
</dbReference>
<dbReference type="InterPro" id="IPR028745">
    <property type="entry name" value="AKAP9/Pericentrin"/>
</dbReference>
<evidence type="ECO:0000256" key="1">
    <source>
        <dbReference type="ARBA" id="ARBA00004300"/>
    </source>
</evidence>
<feature type="coiled-coil region" evidence="15">
    <location>
        <begin position="1607"/>
        <end position="1704"/>
    </location>
</feature>
<keyword evidence="19" id="KW-1185">Reference proteome</keyword>
<comment type="subcellular location">
    <subcellularLocation>
        <location evidence="2">Cell membrane</location>
        <topology evidence="2">Multi-pass membrane protein</topology>
    </subcellularLocation>
    <subcellularLocation>
        <location evidence="1">Cytoplasm</location>
        <location evidence="1">Cytoskeleton</location>
        <location evidence="1">Microtubule organizing center</location>
        <location evidence="1">Centrosome</location>
    </subcellularLocation>
</comment>
<feature type="coiled-coil region" evidence="15">
    <location>
        <begin position="858"/>
        <end position="904"/>
    </location>
</feature>
<dbReference type="OrthoDB" id="2020852at2759"/>
<feature type="compositionally biased region" description="Low complexity" evidence="16">
    <location>
        <begin position="183"/>
        <end position="196"/>
    </location>
</feature>
<feature type="compositionally biased region" description="Polar residues" evidence="16">
    <location>
        <begin position="80"/>
        <end position="89"/>
    </location>
</feature>
<dbReference type="Pfam" id="PF10495">
    <property type="entry name" value="PACT_coil_coil"/>
    <property type="match status" value="1"/>
</dbReference>
<feature type="region of interest" description="Disordered" evidence="16">
    <location>
        <begin position="1022"/>
        <end position="1044"/>
    </location>
</feature>
<evidence type="ECO:0000256" key="7">
    <source>
        <dbReference type="ARBA" id="ARBA00022692"/>
    </source>
</evidence>
<feature type="compositionally biased region" description="Polar residues" evidence="16">
    <location>
        <begin position="157"/>
        <end position="175"/>
    </location>
</feature>
<proteinExistence type="predicted"/>
<dbReference type="Proteomes" id="UP000000304">
    <property type="component" value="Chromosome 3L"/>
</dbReference>
<dbReference type="GO" id="GO:0005737">
    <property type="term" value="C:cytoplasm"/>
    <property type="evidence" value="ECO:0007669"/>
    <property type="project" value="UniProtKB-ARBA"/>
</dbReference>
<feature type="region of interest" description="Disordered" evidence="16">
    <location>
        <begin position="2573"/>
        <end position="2592"/>
    </location>
</feature>
<keyword evidence="8" id="KW-0552">Olfaction</keyword>
<feature type="compositionally biased region" description="Low complexity" evidence="16">
    <location>
        <begin position="204"/>
        <end position="216"/>
    </location>
</feature>
<evidence type="ECO:0000256" key="11">
    <source>
        <dbReference type="ARBA" id="ARBA00023136"/>
    </source>
</evidence>
<sequence length="2990" mass="337699">MAINIALFTLQITSLLRPHGASVSYKAIEAATLEELPATSVATATASTAATSRATGGAAAATCVEVEFIPTLNIIFEKPTSSSEQQQCAEKSKHVAGGVSDKEPADDCDSDNDSTRTYIISRSSWTGVTTSSSTPYAVTSTDTAELLRRQNNLSLTEEDQSVSSFSIEQPTSSMTIDMADQRTTTTTTTTATTATTPSSANVLATTATTTTTTSSSIEEEIEEAIEISEVEEQLNTPLESLSEAAAYARPKDEQSSAKNLSSNPAEEEDAHEFRIDDAQLSGGQLAQHFLVDEDESEEGSDLPAASKVEVSLSSNDDDFDISLPLEQRKPVHSLHEDEESVDQSLSNQSTTDDVSELVEEPAHERDDKTEGSAAISASAHQETQVDESQITEEQDHSMEEIVATNESIEVTYEAEETVNTSQKQDLITDLDEEPEDQVQVDIRPTSTLQPLKLPALQQTQIIERKSATALTTLRLQADELEPLELTILEMDDAENEEDDDDEESSLQLMKLRLMAMNQQMIVDNAPKLSPTEAEQTQVTSSSNNLELKQMERVPLTEFSKDVLEDITEESERLLSMSTTIEEEQDPPSLSLDESKTLLQPGAHKTGGSSSSLVSLNMLKQLEAKVQELHTQLETKDNCLASLNLQLETARRESSAGPASARDSSSLMTNSTEYRTLQDELGGPTLDIYVEMSRRDELIAKLTDSLQQSLNVRDKLQVDADRLGGEVQNLRRQLQETIDAVKRSSAVWPDQECNPGQRISEISMDLISESDDDLDRHFLTDNEERGSRSSKERQLTQLQTNEELGLQASNPEWTPAFSKQIEQFHTYLLPTEQRIFQMVQRKFDDYLNQQITLCRDLGAQELKIARDQWESEKLTSEQNQQAAHAKQMEDLRKYFEHKCADLEKQFSDDVFSHKSQHQTGDSSSECSEVDQLPEEGAAAVSSKEPSPRKRKRAELLLSPSHRQMTPCGLDSLGENTGKTEKDNTADIADLKIFYQTHIKELKRAHEDQVRKLSDQLKFYERRQADDDYKPATESPERTCPDQESAGGVANTSLIIIDEDELNFNNESQVIQRIIEEYERRLQEQLALARQDIATELEQQIQSPVLQDLPGFAAMMQYLVAMIMQVMLPTIYGNAVIDSANMLTDSLYNSDWPDMNSRMRRLVLMFMVYLNRPVTLKAGGFFHIGLPLFTKSLLSENTVDDQHWPKELILLREKFTAKSQLEITQLNIKHADEMSRVKLEYEKQLNRKNKRHLTFDAARDLEQVICERDGLRELSKSFRSVLCRLAKCVAHCEEDLNATLSEEVQRLLFHSRSQDGGDDLEATLSSSLNNTKQMFRVPDVHSLLEVVEDPSLVQFIDSKSNEEPSEDFDLNDCLERLKSEASYLLHLSEDLHKQQRTHDESSEHLDEPEKQEHELCCEAEDGLKTTGAVHQQVLSKFLRTNSLNDQQMGVASQRKNSNPEAGKTHSSLPPDLQEHAGNASELSFQLVQLKNRLIKSEADRQNLQQQLSHTIDRNAELGQELQALRDQLSQLNSLNHTDYNEGYGLGTLKSLQEQGLDQSSASFLALQERARHLLSSSPVKEQPSRDQANSTVILLQMIEDFCREGDKVVEFSKKDREDLQSQIDTADKQLKDTRRFLEDQAAEREQERDEFQREIERLKAQLRDKEKEHSSYANASEEYAQLESQFKEVNKQLSESNAKRDKFEVELKASIDKIFVLREIISELETQIQTKALNEEVLAEKAQQLEEYVSLQMRDNDILQQEVHSLKTDIGEGYQSRIRELEEKLQQSRPTAEQGVVLSQVAEKLRDIETTLDQKTKVLESLHNSNATSNSASLSVTEDVSIHGSKEPTAVGSPSHPSLTVEGVQRVTEKLDRHTRVEEAAIKRIRDLEMQVHQMRAGCVELQHERDSLQGRMEEQTQRISSLQNRLEEQRQRAEQLHRTGTSDLNARVHELQGEVQNVYEQLAARDKQMANMRQQLQRSKEEITRLETEVEVRTQPDRSLVNKLQAEVQQKGAEIAKLKDKIRTEMINRLAIPDLMETMLADKNDEIDHLRDQLEAKEKELQASRQDGSLISSPAGAAGKQDGSGGKLSARTLSDIGSITEFPEPDVERRAAMRSLTAPLQMSDGAGGFLHQTMETSKEAVANLTHKRTDDLSGFIVPYPANTFEHPHYFQALGVTAQSTDGLTPGLVPRQINFSNLTEDSKLKTTSLVMHTPELPRPTTPPEIHQLRVKLSDLQTEKQRQQSELENQLQDLQKELEQEKEKLSRQAQTLQSYEESEAKYRLRIETLESKVLETAAQAASDRENLRKELICVSAAHEQCENAAAARKRELEKLNSEVKVKADQLHAALRRCADLELQVLTLERDLERLKNSDNSSKQYSVDEIAQQVEKELNYSAQLDSNILKAIESEEENNLDKKLQKGVQTEEETLPGTGNGTDDENFTGERELLNQLEALRAQLAVEREQCEAMSKELLGEKQHSQDIQEQDVIIIEAMRKRLETALDAEDELHKQLDQERERCERLQTQLTSLQRAESRRNSSLLLKSPGDSPRKSPRADFESELGDRLRSEIKLLVAQNERERERSADAQRSSERERQRYEKELQERVAYCERLKQEMEKLSRDKESAETELEHFNERLTLQASEIESLEARLVTLQEAETRRANTRTRQHQENVKLQAEIHELKSKLLAAEAARDCLDQKVTQLRFDVSRSGQREAKLAEALAQANDRLAHSTDDNVPAQFMQKMKEINALLAENTQENRQMAETVQFLVGERIALQKKCEELGGAGNTNVTELEERCRQLIGRYLRVESHRKALVYQKRYLKLTLEGYQASEQLALQNLRGGAALPPQRNIKKKFKTVALAIIAIQRIKYIGRIWHTGKRIVSKSVFTITQQRSPGINLNVAPPQSPLPGPNSNPPTNNNNLMGRLSYAPLSPPMVNFSTVQPIMLPSDFTLQAPTTSLQSTIANNNSENTLPSLARLDWPTMQKPKRAHARHH</sequence>
<evidence type="ECO:0000256" key="2">
    <source>
        <dbReference type="ARBA" id="ARBA00004651"/>
    </source>
</evidence>
<evidence type="ECO:0000256" key="10">
    <source>
        <dbReference type="ARBA" id="ARBA00023054"/>
    </source>
</evidence>
<accession>B4QKJ5</accession>
<feature type="region of interest" description="Disordered" evidence="16">
    <location>
        <begin position="80"/>
        <end position="113"/>
    </location>
</feature>
<dbReference type="OMA" id="RRELNCV"/>
<protein>
    <submittedName>
        <fullName evidence="18">GD12579</fullName>
    </submittedName>
</protein>
<evidence type="ECO:0000313" key="18">
    <source>
        <dbReference type="EMBL" id="EDX10506.1"/>
    </source>
</evidence>
<evidence type="ECO:0000256" key="4">
    <source>
        <dbReference type="ARBA" id="ARBA00022490"/>
    </source>
</evidence>
<dbReference type="GO" id="GO:0005886">
    <property type="term" value="C:plasma membrane"/>
    <property type="evidence" value="ECO:0007669"/>
    <property type="project" value="UniProtKB-SubCell"/>
</dbReference>
<feature type="compositionally biased region" description="Polar residues" evidence="16">
    <location>
        <begin position="378"/>
        <end position="388"/>
    </location>
</feature>
<keyword evidence="14" id="KW-0807">Transducer</keyword>
<feature type="region of interest" description="Disordered" evidence="16">
    <location>
        <begin position="2523"/>
        <end position="2558"/>
    </location>
</feature>
<feature type="compositionally biased region" description="Pro residues" evidence="16">
    <location>
        <begin position="2900"/>
        <end position="2910"/>
    </location>
</feature>
<dbReference type="Bgee" id="FBgn0184306">
    <property type="expression patterns" value="Expressed in embryo and 3 other cell types or tissues"/>
</dbReference>
<name>B4QKJ5_DROSI</name>
<feature type="region of interest" description="Disordered" evidence="16">
    <location>
        <begin position="2058"/>
        <end position="2091"/>
    </location>
</feature>
<evidence type="ECO:0000256" key="9">
    <source>
        <dbReference type="ARBA" id="ARBA00022989"/>
    </source>
</evidence>
<evidence type="ECO:0000256" key="13">
    <source>
        <dbReference type="ARBA" id="ARBA00023212"/>
    </source>
</evidence>
<dbReference type="EMBL" id="CM000363">
    <property type="protein sequence ID" value="EDX10506.1"/>
    <property type="molecule type" value="Genomic_DNA"/>
</dbReference>
<keyword evidence="7" id="KW-0812">Transmembrane</keyword>
<feature type="region of interest" description="Disordered" evidence="16">
    <location>
        <begin position="2896"/>
        <end position="2918"/>
    </location>
</feature>
<organism evidence="18 19">
    <name type="scientific">Drosophila simulans</name>
    <name type="common">Fruit fly</name>
    <dbReference type="NCBI Taxonomy" id="7240"/>
    <lineage>
        <taxon>Eukaryota</taxon>
        <taxon>Metazoa</taxon>
        <taxon>Ecdysozoa</taxon>
        <taxon>Arthropoda</taxon>
        <taxon>Hexapoda</taxon>
        <taxon>Insecta</taxon>
        <taxon>Pterygota</taxon>
        <taxon>Neoptera</taxon>
        <taxon>Endopterygota</taxon>
        <taxon>Diptera</taxon>
        <taxon>Brachycera</taxon>
        <taxon>Muscomorpha</taxon>
        <taxon>Ephydroidea</taxon>
        <taxon>Drosophilidae</taxon>
        <taxon>Drosophila</taxon>
        <taxon>Sophophora</taxon>
    </lineage>
</organism>
<keyword evidence="13" id="KW-0206">Cytoskeleton</keyword>
<evidence type="ECO:0000256" key="16">
    <source>
        <dbReference type="SAM" id="MobiDB-lite"/>
    </source>
</evidence>
<gene>
    <name evidence="18" type="primary">Dsim\GD12579</name>
    <name evidence="18" type="ORF">Dsim_GD12579</name>
</gene>
<feature type="coiled-coil region" evidence="15">
    <location>
        <begin position="1484"/>
        <end position="1532"/>
    </location>
</feature>
<keyword evidence="4" id="KW-0963">Cytoplasm</keyword>
<reference evidence="18 19" key="1">
    <citation type="journal article" date="2007" name="Nature">
        <title>Evolution of genes and genomes on the Drosophila phylogeny.</title>
        <authorList>
            <consortium name="Drosophila 12 Genomes Consortium"/>
            <person name="Clark A.G."/>
            <person name="Eisen M.B."/>
            <person name="Smith D.R."/>
            <person name="Bergman C.M."/>
            <person name="Oliver B."/>
            <person name="Markow T.A."/>
            <person name="Kaufman T.C."/>
            <person name="Kellis M."/>
            <person name="Gelbart W."/>
            <person name="Iyer V.N."/>
            <person name="Pollard D.A."/>
            <person name="Sackton T.B."/>
            <person name="Larracuente A.M."/>
            <person name="Singh N.D."/>
            <person name="Abad J.P."/>
            <person name="Abt D.N."/>
            <person name="Adryan B."/>
            <person name="Aguade M."/>
            <person name="Akashi H."/>
            <person name="Anderson W.W."/>
            <person name="Aquadro C.F."/>
            <person name="Ardell D.H."/>
            <person name="Arguello R."/>
            <person name="Artieri C.G."/>
            <person name="Barbash D.A."/>
            <person name="Barker D."/>
            <person name="Barsanti P."/>
            <person name="Batterham P."/>
            <person name="Batzoglou S."/>
            <person name="Begun D."/>
            <person name="Bhutkar A."/>
            <person name="Blanco E."/>
            <person name="Bosak S.A."/>
            <person name="Bradley R.K."/>
            <person name="Brand A.D."/>
            <person name="Brent M.R."/>
            <person name="Brooks A.N."/>
            <person name="Brown R.H."/>
            <person name="Butlin R.K."/>
            <person name="Caggese C."/>
            <person name="Calvi B.R."/>
            <person name="Bernardo de Carvalho A."/>
            <person name="Caspi A."/>
            <person name="Castrezana S."/>
            <person name="Celniker S.E."/>
            <person name="Chang J.L."/>
            <person name="Chapple C."/>
            <person name="Chatterji S."/>
            <person name="Chinwalla A."/>
            <person name="Civetta A."/>
            <person name="Clifton S.W."/>
            <person name="Comeron J.M."/>
            <person name="Costello J.C."/>
            <person name="Coyne J.A."/>
            <person name="Daub J."/>
            <person name="David R.G."/>
            <person name="Delcher A.L."/>
            <person name="Delehaunty K."/>
            <person name="Do C.B."/>
            <person name="Ebling H."/>
            <person name="Edwards K."/>
            <person name="Eickbush T."/>
            <person name="Evans J.D."/>
            <person name="Filipski A."/>
            <person name="Findeiss S."/>
            <person name="Freyhult E."/>
            <person name="Fulton L."/>
            <person name="Fulton R."/>
            <person name="Garcia A.C."/>
            <person name="Gardiner A."/>
            <person name="Garfield D.A."/>
            <person name="Garvin B.E."/>
            <person name="Gibson G."/>
            <person name="Gilbert D."/>
            <person name="Gnerre S."/>
            <person name="Godfrey J."/>
            <person name="Good R."/>
            <person name="Gotea V."/>
            <person name="Gravely B."/>
            <person name="Greenberg A.J."/>
            <person name="Griffiths-Jones S."/>
            <person name="Gross S."/>
            <person name="Guigo R."/>
            <person name="Gustafson E.A."/>
            <person name="Haerty W."/>
            <person name="Hahn M.W."/>
            <person name="Halligan D.L."/>
            <person name="Halpern A.L."/>
            <person name="Halter G.M."/>
            <person name="Han M.V."/>
            <person name="Heger A."/>
            <person name="Hillier L."/>
            <person name="Hinrichs A.S."/>
            <person name="Holmes I."/>
            <person name="Hoskins R.A."/>
            <person name="Hubisz M.J."/>
            <person name="Hultmark D."/>
            <person name="Huntley M.A."/>
            <person name="Jaffe D.B."/>
            <person name="Jagadeeshan S."/>
            <person name="Jeck W.R."/>
            <person name="Johnson J."/>
            <person name="Jones C.D."/>
            <person name="Jordan W.C."/>
            <person name="Karpen G.H."/>
            <person name="Kataoka E."/>
            <person name="Keightley P.D."/>
            <person name="Kheradpour P."/>
            <person name="Kirkness E.F."/>
            <person name="Koerich L.B."/>
            <person name="Kristiansen K."/>
            <person name="Kudrna D."/>
            <person name="Kulathinal R.J."/>
            <person name="Kumar S."/>
            <person name="Kwok R."/>
            <person name="Lander E."/>
            <person name="Langley C.H."/>
            <person name="Lapoint R."/>
            <person name="Lazzaro B.P."/>
            <person name="Lee S.J."/>
            <person name="Levesque L."/>
            <person name="Li R."/>
            <person name="Lin C.F."/>
            <person name="Lin M.F."/>
            <person name="Lindblad-Toh K."/>
            <person name="Llopart A."/>
            <person name="Long M."/>
            <person name="Low L."/>
            <person name="Lozovsky E."/>
            <person name="Lu J."/>
            <person name="Luo M."/>
            <person name="Machado C.A."/>
            <person name="Makalowski W."/>
            <person name="Marzo M."/>
            <person name="Matsuda M."/>
            <person name="Matzkin L."/>
            <person name="McAllister B."/>
            <person name="McBride C.S."/>
            <person name="McKernan B."/>
            <person name="McKernan K."/>
            <person name="Mendez-Lago M."/>
            <person name="Minx P."/>
            <person name="Mollenhauer M.U."/>
            <person name="Montooth K."/>
            <person name="Mount S.M."/>
            <person name="Mu X."/>
            <person name="Myers E."/>
            <person name="Negre B."/>
            <person name="Newfeld S."/>
            <person name="Nielsen R."/>
            <person name="Noor M.A."/>
            <person name="O'Grady P."/>
            <person name="Pachter L."/>
            <person name="Papaceit M."/>
            <person name="Parisi M.J."/>
            <person name="Parisi M."/>
            <person name="Parts L."/>
            <person name="Pedersen J.S."/>
            <person name="Pesole G."/>
            <person name="Phillippy A.M."/>
            <person name="Ponting C.P."/>
            <person name="Pop M."/>
            <person name="Porcelli D."/>
            <person name="Powell J.R."/>
            <person name="Prohaska S."/>
            <person name="Pruitt K."/>
            <person name="Puig M."/>
            <person name="Quesneville H."/>
            <person name="Ram K.R."/>
            <person name="Rand D."/>
            <person name="Rasmussen M.D."/>
            <person name="Reed L.K."/>
            <person name="Reenan R."/>
            <person name="Reily A."/>
            <person name="Remington K.A."/>
            <person name="Rieger T.T."/>
            <person name="Ritchie M.G."/>
            <person name="Robin C."/>
            <person name="Rogers Y.H."/>
            <person name="Rohde C."/>
            <person name="Rozas J."/>
            <person name="Rubenfield M.J."/>
            <person name="Ruiz A."/>
            <person name="Russo S."/>
            <person name="Salzberg S.L."/>
            <person name="Sanchez-Gracia A."/>
            <person name="Saranga D.J."/>
            <person name="Sato H."/>
            <person name="Schaeffer S.W."/>
            <person name="Schatz M.C."/>
            <person name="Schlenke T."/>
            <person name="Schwartz R."/>
            <person name="Segarra C."/>
            <person name="Singh R.S."/>
            <person name="Sirot L."/>
            <person name="Sirota M."/>
            <person name="Sisneros N.B."/>
            <person name="Smith C.D."/>
            <person name="Smith T.F."/>
            <person name="Spieth J."/>
            <person name="Stage D.E."/>
            <person name="Stark A."/>
            <person name="Stephan W."/>
            <person name="Strausberg R.L."/>
            <person name="Strempel S."/>
            <person name="Sturgill D."/>
            <person name="Sutton G."/>
            <person name="Sutton G.G."/>
            <person name="Tao W."/>
            <person name="Teichmann S."/>
            <person name="Tobari Y.N."/>
            <person name="Tomimura Y."/>
            <person name="Tsolas J.M."/>
            <person name="Valente V.L."/>
            <person name="Venter E."/>
            <person name="Venter J.C."/>
            <person name="Vicario S."/>
            <person name="Vieira F.G."/>
            <person name="Vilella A.J."/>
            <person name="Villasante A."/>
            <person name="Walenz B."/>
            <person name="Wang J."/>
            <person name="Wasserman M."/>
            <person name="Watts T."/>
            <person name="Wilson D."/>
            <person name="Wilson R.K."/>
            <person name="Wing R.A."/>
            <person name="Wolfner M.F."/>
            <person name="Wong A."/>
            <person name="Wong G.K."/>
            <person name="Wu C.I."/>
            <person name="Wu G."/>
            <person name="Yamamoto D."/>
            <person name="Yang H.P."/>
            <person name="Yang S.P."/>
            <person name="Yorke J.A."/>
            <person name="Yoshida K."/>
            <person name="Zdobnov E."/>
            <person name="Zhang P."/>
            <person name="Zhang Y."/>
            <person name="Zimin A.V."/>
            <person name="Baldwin J."/>
            <person name="Abdouelleil A."/>
            <person name="Abdulkadir J."/>
            <person name="Abebe A."/>
            <person name="Abera B."/>
            <person name="Abreu J."/>
            <person name="Acer S.C."/>
            <person name="Aftuck L."/>
            <person name="Alexander A."/>
            <person name="An P."/>
            <person name="Anderson E."/>
            <person name="Anderson S."/>
            <person name="Arachi H."/>
            <person name="Azer M."/>
            <person name="Bachantsang P."/>
            <person name="Barry A."/>
            <person name="Bayul T."/>
            <person name="Berlin A."/>
            <person name="Bessette D."/>
            <person name="Bloom T."/>
            <person name="Blye J."/>
            <person name="Boguslavskiy L."/>
            <person name="Bonnet C."/>
            <person name="Boukhgalter B."/>
            <person name="Bourzgui I."/>
            <person name="Brown A."/>
            <person name="Cahill P."/>
            <person name="Channer S."/>
            <person name="Cheshatsang Y."/>
            <person name="Chuda L."/>
            <person name="Citroen M."/>
            <person name="Collymore A."/>
            <person name="Cooke P."/>
            <person name="Costello M."/>
            <person name="D'Aco K."/>
            <person name="Daza R."/>
            <person name="De Haan G."/>
            <person name="DeGray S."/>
            <person name="DeMaso C."/>
            <person name="Dhargay N."/>
            <person name="Dooley K."/>
            <person name="Dooley E."/>
            <person name="Doricent M."/>
            <person name="Dorje P."/>
            <person name="Dorjee K."/>
            <person name="Dupes A."/>
            <person name="Elong R."/>
            <person name="Falk J."/>
            <person name="Farina A."/>
            <person name="Faro S."/>
            <person name="Ferguson D."/>
            <person name="Fisher S."/>
            <person name="Foley C.D."/>
            <person name="Franke A."/>
            <person name="Friedrich D."/>
            <person name="Gadbois L."/>
            <person name="Gearin G."/>
            <person name="Gearin C.R."/>
            <person name="Giannoukos G."/>
            <person name="Goode T."/>
            <person name="Graham J."/>
            <person name="Grandbois E."/>
            <person name="Grewal S."/>
            <person name="Gyaltsen K."/>
            <person name="Hafez N."/>
            <person name="Hagos B."/>
            <person name="Hall J."/>
            <person name="Henson C."/>
            <person name="Hollinger A."/>
            <person name="Honan T."/>
            <person name="Huard M.D."/>
            <person name="Hughes L."/>
            <person name="Hurhula B."/>
            <person name="Husby M.E."/>
            <person name="Kamat A."/>
            <person name="Kanga B."/>
            <person name="Kashin S."/>
            <person name="Khazanovich D."/>
            <person name="Kisner P."/>
            <person name="Lance K."/>
            <person name="Lara M."/>
            <person name="Lee W."/>
            <person name="Lennon N."/>
            <person name="Letendre F."/>
            <person name="LeVine R."/>
            <person name="Lipovsky A."/>
            <person name="Liu X."/>
            <person name="Liu J."/>
            <person name="Liu S."/>
            <person name="Lokyitsang T."/>
            <person name="Lokyitsang Y."/>
            <person name="Lubonja R."/>
            <person name="Lui A."/>
            <person name="MacDonald P."/>
            <person name="Magnisalis V."/>
            <person name="Maru K."/>
            <person name="Matthews C."/>
            <person name="McCusker W."/>
            <person name="McDonough S."/>
            <person name="Mehta T."/>
            <person name="Meldrim J."/>
            <person name="Meneus L."/>
            <person name="Mihai O."/>
            <person name="Mihalev A."/>
            <person name="Mihova T."/>
            <person name="Mittelman R."/>
            <person name="Mlenga V."/>
            <person name="Montmayeur A."/>
            <person name="Mulrain L."/>
            <person name="Navidi A."/>
            <person name="Naylor J."/>
            <person name="Negash T."/>
            <person name="Nguyen T."/>
            <person name="Nguyen N."/>
            <person name="Nicol R."/>
            <person name="Norbu C."/>
            <person name="Norbu N."/>
            <person name="Novod N."/>
            <person name="O'Neill B."/>
            <person name="Osman S."/>
            <person name="Markiewicz E."/>
            <person name="Oyono O.L."/>
            <person name="Patti C."/>
            <person name="Phunkhang P."/>
            <person name="Pierre F."/>
            <person name="Priest M."/>
            <person name="Raghuraman S."/>
            <person name="Rege F."/>
            <person name="Reyes R."/>
            <person name="Rise C."/>
            <person name="Rogov P."/>
            <person name="Ross K."/>
            <person name="Ryan E."/>
            <person name="Settipalli S."/>
            <person name="Shea T."/>
            <person name="Sherpa N."/>
            <person name="Shi L."/>
            <person name="Shih D."/>
            <person name="Sparrow T."/>
            <person name="Spaulding J."/>
            <person name="Stalker J."/>
            <person name="Stange-Thomann N."/>
            <person name="Stavropoulos S."/>
            <person name="Stone C."/>
            <person name="Strader C."/>
            <person name="Tesfaye S."/>
            <person name="Thomson T."/>
            <person name="Thoulutsang Y."/>
            <person name="Thoulutsang D."/>
            <person name="Topham K."/>
            <person name="Topping I."/>
            <person name="Tsamla T."/>
            <person name="Vassiliev H."/>
            <person name="Vo A."/>
            <person name="Wangchuk T."/>
            <person name="Wangdi T."/>
            <person name="Weiand M."/>
            <person name="Wilkinson J."/>
            <person name="Wilson A."/>
            <person name="Yadav S."/>
            <person name="Young G."/>
            <person name="Yu Q."/>
            <person name="Zembek L."/>
            <person name="Zhong D."/>
            <person name="Zimmer A."/>
            <person name="Zwirko Z."/>
            <person name="Jaffe D.B."/>
            <person name="Alvarez P."/>
            <person name="Brockman W."/>
            <person name="Butler J."/>
            <person name="Chin C."/>
            <person name="Gnerre S."/>
            <person name="Grabherr M."/>
            <person name="Kleber M."/>
            <person name="Mauceli E."/>
            <person name="MacCallum I."/>
        </authorList>
    </citation>
    <scope>NUCLEOTIDE SEQUENCE [LARGE SCALE GENOMIC DNA]</scope>
    <source>
        <strain evidence="19">white501</strain>
    </source>
</reference>
<evidence type="ECO:0000256" key="6">
    <source>
        <dbReference type="ARBA" id="ARBA00022606"/>
    </source>
</evidence>
<feature type="coiled-coil region" evidence="15">
    <location>
        <begin position="2315"/>
        <end position="2370"/>
    </location>
</feature>
<feature type="compositionally biased region" description="Polar residues" evidence="16">
    <location>
        <begin position="2523"/>
        <end position="2538"/>
    </location>
</feature>
<feature type="compositionally biased region" description="Basic and acidic residues" evidence="16">
    <location>
        <begin position="326"/>
        <end position="335"/>
    </location>
</feature>
<keyword evidence="12" id="KW-0675">Receptor</keyword>
<keyword evidence="9" id="KW-1133">Transmembrane helix</keyword>
<feature type="compositionally biased region" description="Basic and acidic residues" evidence="16">
    <location>
        <begin position="1022"/>
        <end position="1039"/>
    </location>
</feature>
<evidence type="ECO:0000313" key="19">
    <source>
        <dbReference type="Proteomes" id="UP000000304"/>
    </source>
</evidence>
<evidence type="ECO:0000256" key="15">
    <source>
        <dbReference type="SAM" id="Coils"/>
    </source>
</evidence>
<dbReference type="GO" id="GO:0004984">
    <property type="term" value="F:olfactory receptor activity"/>
    <property type="evidence" value="ECO:0007669"/>
    <property type="project" value="InterPro"/>
</dbReference>
<evidence type="ECO:0000256" key="12">
    <source>
        <dbReference type="ARBA" id="ARBA00023170"/>
    </source>
</evidence>
<dbReference type="GO" id="GO:0005549">
    <property type="term" value="F:odorant binding"/>
    <property type="evidence" value="ECO:0007669"/>
    <property type="project" value="InterPro"/>
</dbReference>
<feature type="compositionally biased region" description="Polar residues" evidence="16">
    <location>
        <begin position="342"/>
        <end position="352"/>
    </location>
</feature>
<dbReference type="PhylomeDB" id="B4QKJ5"/>
<evidence type="ECO:0000256" key="8">
    <source>
        <dbReference type="ARBA" id="ARBA00022725"/>
    </source>
</evidence>
<dbReference type="GO" id="GO:0060090">
    <property type="term" value="F:molecular adaptor activity"/>
    <property type="evidence" value="ECO:0007669"/>
    <property type="project" value="InterPro"/>
</dbReference>
<feature type="coiled-coil region" evidence="15">
    <location>
        <begin position="712"/>
        <end position="739"/>
    </location>
</feature>
<dbReference type="GO" id="GO:0005813">
    <property type="term" value="C:centrosome"/>
    <property type="evidence" value="ECO:0007669"/>
    <property type="project" value="UniProtKB-SubCell"/>
</dbReference>
<evidence type="ECO:0000256" key="3">
    <source>
        <dbReference type="ARBA" id="ARBA00022475"/>
    </source>
</evidence>
<evidence type="ECO:0000259" key="17">
    <source>
        <dbReference type="Pfam" id="PF10495"/>
    </source>
</evidence>
<feature type="region of interest" description="Disordered" evidence="16">
    <location>
        <begin position="1446"/>
        <end position="1473"/>
    </location>
</feature>
<dbReference type="PANTHER" id="PTHR44981:SF2">
    <property type="entry name" value="PERICENTRIN-LIKE PROTEIN, ISOFORM F"/>
    <property type="match status" value="1"/>
</dbReference>
<evidence type="ECO:0000256" key="5">
    <source>
        <dbReference type="ARBA" id="ARBA00022553"/>
    </source>
</evidence>
<evidence type="ECO:0000256" key="14">
    <source>
        <dbReference type="ARBA" id="ARBA00023224"/>
    </source>
</evidence>
<feature type="coiled-coil region" evidence="15">
    <location>
        <begin position="2223"/>
        <end position="2289"/>
    </location>
</feature>
<dbReference type="STRING" id="7240.B4QKJ5"/>
<keyword evidence="5" id="KW-0597">Phosphoprotein</keyword>